<reference evidence="1" key="1">
    <citation type="submission" date="2019-02" db="EMBL/GenBank/DDBJ databases">
        <authorList>
            <person name="Gruber-Vodicka R. H."/>
            <person name="Seah K. B. B."/>
        </authorList>
    </citation>
    <scope>NUCLEOTIDE SEQUENCE</scope>
    <source>
        <strain evidence="1">BECK_BZ15</strain>
    </source>
</reference>
<name>A0A450RXB6_9GAMM</name>
<organism evidence="1">
    <name type="scientific">Candidatus Kentrum sp. FW</name>
    <dbReference type="NCBI Taxonomy" id="2126338"/>
    <lineage>
        <taxon>Bacteria</taxon>
        <taxon>Pseudomonadati</taxon>
        <taxon>Pseudomonadota</taxon>
        <taxon>Gammaproteobacteria</taxon>
        <taxon>Candidatus Kentrum</taxon>
    </lineage>
</organism>
<gene>
    <name evidence="1" type="ORF">BECKFW1821A_GA0114235_100540</name>
</gene>
<evidence type="ECO:0008006" key="2">
    <source>
        <dbReference type="Google" id="ProtNLM"/>
    </source>
</evidence>
<proteinExistence type="predicted"/>
<protein>
    <recommendedName>
        <fullName evidence="2">PIN domain-containing protein</fullName>
    </recommendedName>
</protein>
<dbReference type="CDD" id="cd18687">
    <property type="entry name" value="PIN_VapC-like"/>
    <property type="match status" value="1"/>
</dbReference>
<dbReference type="AlphaFoldDB" id="A0A450RXB6"/>
<dbReference type="EMBL" id="CAADEW010000005">
    <property type="protein sequence ID" value="VFJ43836.1"/>
    <property type="molecule type" value="Genomic_DNA"/>
</dbReference>
<sequence length="160" mass="17497">MTAIVYIETSVISYLCARPSRDLVVAGRQSITSDWWESQRHKFDLRISVLVEDEMRKGDVAAVQHRVDVTKDIPSLLISEDAVIIANLLLAKGAIPKGSKEDALHIGIAAAQGADFLLTWNFKHINNAQTKAQISKLIESLGFVSPILCSPEELGGLSDD</sequence>
<evidence type="ECO:0000313" key="1">
    <source>
        <dbReference type="EMBL" id="VFJ43836.1"/>
    </source>
</evidence>
<accession>A0A450RXB6</accession>